<evidence type="ECO:0000256" key="2">
    <source>
        <dbReference type="ARBA" id="ARBA00022475"/>
    </source>
</evidence>
<feature type="transmembrane region" description="Helical" evidence="6">
    <location>
        <begin position="418"/>
        <end position="435"/>
    </location>
</feature>
<dbReference type="PANTHER" id="PTHR32196:SF15">
    <property type="entry name" value="SUGAR ABC TRANSPORTER PERMEASE PROTEIN"/>
    <property type="match status" value="1"/>
</dbReference>
<dbReference type="Pfam" id="PF02653">
    <property type="entry name" value="BPD_transp_2"/>
    <property type="match status" value="1"/>
</dbReference>
<feature type="transmembrane region" description="Helical" evidence="6">
    <location>
        <begin position="385"/>
        <end position="406"/>
    </location>
</feature>
<dbReference type="RefSeq" id="WP_419189739.1">
    <property type="nucleotide sequence ID" value="NZ_CP036526.1"/>
</dbReference>
<gene>
    <name evidence="7" type="primary">rbsC_1</name>
    <name evidence="7" type="ORF">K239x_13090</name>
</gene>
<feature type="transmembrane region" description="Helical" evidence="6">
    <location>
        <begin position="255"/>
        <end position="274"/>
    </location>
</feature>
<keyword evidence="5 6" id="KW-0472">Membrane</keyword>
<evidence type="ECO:0000313" key="7">
    <source>
        <dbReference type="EMBL" id="QDT09363.1"/>
    </source>
</evidence>
<organism evidence="7 8">
    <name type="scientific">Stieleria marina</name>
    <dbReference type="NCBI Taxonomy" id="1930275"/>
    <lineage>
        <taxon>Bacteria</taxon>
        <taxon>Pseudomonadati</taxon>
        <taxon>Planctomycetota</taxon>
        <taxon>Planctomycetia</taxon>
        <taxon>Pirellulales</taxon>
        <taxon>Pirellulaceae</taxon>
        <taxon>Stieleria</taxon>
    </lineage>
</organism>
<keyword evidence="2" id="KW-1003">Cell membrane</keyword>
<evidence type="ECO:0000256" key="1">
    <source>
        <dbReference type="ARBA" id="ARBA00004651"/>
    </source>
</evidence>
<reference evidence="7 8" key="1">
    <citation type="submission" date="2019-02" db="EMBL/GenBank/DDBJ databases">
        <title>Deep-cultivation of Planctomycetes and their phenomic and genomic characterization uncovers novel biology.</title>
        <authorList>
            <person name="Wiegand S."/>
            <person name="Jogler M."/>
            <person name="Boedeker C."/>
            <person name="Pinto D."/>
            <person name="Vollmers J."/>
            <person name="Rivas-Marin E."/>
            <person name="Kohn T."/>
            <person name="Peeters S.H."/>
            <person name="Heuer A."/>
            <person name="Rast P."/>
            <person name="Oberbeckmann S."/>
            <person name="Bunk B."/>
            <person name="Jeske O."/>
            <person name="Meyerdierks A."/>
            <person name="Storesund J.E."/>
            <person name="Kallscheuer N."/>
            <person name="Luecker S."/>
            <person name="Lage O.M."/>
            <person name="Pohl T."/>
            <person name="Merkel B.J."/>
            <person name="Hornburger P."/>
            <person name="Mueller R.-W."/>
            <person name="Bruemmer F."/>
            <person name="Labrenz M."/>
            <person name="Spormann A.M."/>
            <person name="Op den Camp H."/>
            <person name="Overmann J."/>
            <person name="Amann R."/>
            <person name="Jetten M.S.M."/>
            <person name="Mascher T."/>
            <person name="Medema M.H."/>
            <person name="Devos D.P."/>
            <person name="Kaster A.-K."/>
            <person name="Ovreas L."/>
            <person name="Rohde M."/>
            <person name="Galperin M.Y."/>
            <person name="Jogler C."/>
        </authorList>
    </citation>
    <scope>NUCLEOTIDE SEQUENCE [LARGE SCALE GENOMIC DNA]</scope>
    <source>
        <strain evidence="7 8">K23_9</strain>
    </source>
</reference>
<protein>
    <submittedName>
        <fullName evidence="7">Ribose transport system permease protein RbsC</fullName>
    </submittedName>
</protein>
<accession>A0A517NQG2</accession>
<dbReference type="AlphaFoldDB" id="A0A517NQG2"/>
<dbReference type="GO" id="GO:0005886">
    <property type="term" value="C:plasma membrane"/>
    <property type="evidence" value="ECO:0007669"/>
    <property type="project" value="UniProtKB-SubCell"/>
</dbReference>
<feature type="transmembrane region" description="Helical" evidence="6">
    <location>
        <begin position="470"/>
        <end position="487"/>
    </location>
</feature>
<evidence type="ECO:0000256" key="3">
    <source>
        <dbReference type="ARBA" id="ARBA00022692"/>
    </source>
</evidence>
<sequence>MNAKVIGIFALLLALCGFLSIYTPESFLKGNNIENLLRRTSMYGILGIGVAFVIITSGIDLSVGSLVCLVGCLLASFLQVDYRPYDLYQVSAVNADQQSITLRGQADFDVGDPIRYYGGRRARNLVAQVTKVESVQLDDGTTASKLTIDQKPTRDDSDGNIAKLVSVVSYEKGDAGTSENKQLPEVNLGQALLKLAARDQVLFVHPTRGLKQLKIVDAGATDGQTAITVNDTLGDFGTEWFAVPLERRQRFPIPIALAMVLGIALFLGLLHGVLVTRLKLQPFVVTLCGLLFYRGFSRWMVDDQTMGFADEYDNSLRLLGTGKLQVWQAADGSDSFGIPYPFFVLLIVAIVAIIFLNRTVWGRYMLALGRNEEAARYSGINTNRVTMIAYVISAVLAAVGGMLFALDSNSISPSSFGNFYELYAIAAAVLGGCSLRGGEGGIVGVVIGTAVMQTLYNLIVLMKISDKLEFAIIGAVILLGVIADEVVKRFAAQRRAAARARQAAEE</sequence>
<keyword evidence="3 6" id="KW-0812">Transmembrane</keyword>
<proteinExistence type="predicted"/>
<dbReference type="Proteomes" id="UP000319817">
    <property type="component" value="Chromosome"/>
</dbReference>
<feature type="transmembrane region" description="Helical" evidence="6">
    <location>
        <begin position="338"/>
        <end position="356"/>
    </location>
</feature>
<evidence type="ECO:0000256" key="5">
    <source>
        <dbReference type="ARBA" id="ARBA00023136"/>
    </source>
</evidence>
<dbReference type="EMBL" id="CP036526">
    <property type="protein sequence ID" value="QDT09363.1"/>
    <property type="molecule type" value="Genomic_DNA"/>
</dbReference>
<dbReference type="GO" id="GO:0022857">
    <property type="term" value="F:transmembrane transporter activity"/>
    <property type="evidence" value="ECO:0007669"/>
    <property type="project" value="InterPro"/>
</dbReference>
<feature type="transmembrane region" description="Helical" evidence="6">
    <location>
        <begin position="442"/>
        <end position="464"/>
    </location>
</feature>
<dbReference type="PANTHER" id="PTHR32196">
    <property type="entry name" value="ABC TRANSPORTER PERMEASE PROTEIN YPHD-RELATED-RELATED"/>
    <property type="match status" value="1"/>
</dbReference>
<dbReference type="CDD" id="cd06579">
    <property type="entry name" value="TM_PBP1_transp_AraH_like"/>
    <property type="match status" value="1"/>
</dbReference>
<keyword evidence="4 6" id="KW-1133">Transmembrane helix</keyword>
<feature type="transmembrane region" description="Helical" evidence="6">
    <location>
        <begin position="44"/>
        <end position="77"/>
    </location>
</feature>
<keyword evidence="8" id="KW-1185">Reference proteome</keyword>
<evidence type="ECO:0000256" key="4">
    <source>
        <dbReference type="ARBA" id="ARBA00022989"/>
    </source>
</evidence>
<name>A0A517NQG2_9BACT</name>
<evidence type="ECO:0000313" key="8">
    <source>
        <dbReference type="Proteomes" id="UP000319817"/>
    </source>
</evidence>
<dbReference type="InterPro" id="IPR001851">
    <property type="entry name" value="ABC_transp_permease"/>
</dbReference>
<comment type="subcellular location">
    <subcellularLocation>
        <location evidence="1">Cell membrane</location>
        <topology evidence="1">Multi-pass membrane protein</topology>
    </subcellularLocation>
</comment>
<evidence type="ECO:0000256" key="6">
    <source>
        <dbReference type="SAM" id="Phobius"/>
    </source>
</evidence>